<proteinExistence type="predicted"/>
<keyword evidence="2" id="KW-0378">Hydrolase</keyword>
<dbReference type="RefSeq" id="WP_179910373.1">
    <property type="nucleotide sequence ID" value="NZ_CP058910.1"/>
</dbReference>
<dbReference type="AlphaFoldDB" id="A0A7D5T3Z6"/>
<protein>
    <submittedName>
        <fullName evidence="2">Alpha/beta hydrolase</fullName>
    </submittedName>
</protein>
<dbReference type="PRINTS" id="PR00111">
    <property type="entry name" value="ABHYDROLASE"/>
</dbReference>
<dbReference type="InterPro" id="IPR029058">
    <property type="entry name" value="AB_hydrolase_fold"/>
</dbReference>
<dbReference type="InterPro" id="IPR000073">
    <property type="entry name" value="AB_hydrolase_1"/>
</dbReference>
<dbReference type="Gene3D" id="3.40.50.1820">
    <property type="entry name" value="alpha/beta hydrolase"/>
    <property type="match status" value="1"/>
</dbReference>
<evidence type="ECO:0000259" key="1">
    <source>
        <dbReference type="Pfam" id="PF00561"/>
    </source>
</evidence>
<dbReference type="PANTHER" id="PTHR43194:SF2">
    <property type="entry name" value="PEROXISOMAL MEMBRANE PROTEIN LPX1"/>
    <property type="match status" value="1"/>
</dbReference>
<dbReference type="PANTHER" id="PTHR43194">
    <property type="entry name" value="HYDROLASE ALPHA/BETA FOLD FAMILY"/>
    <property type="match status" value="1"/>
</dbReference>
<evidence type="ECO:0000313" key="3">
    <source>
        <dbReference type="Proteomes" id="UP000509667"/>
    </source>
</evidence>
<reference evidence="2 3" key="1">
    <citation type="submission" date="2020-07" db="EMBL/GenBank/DDBJ databases">
        <title>Halosimplex pelagicum sp. nov. and Halosimplex rubrum sp. nov., isolated from salted brown alga Laminaria, and emended description of the genus Halosimplex.</title>
        <authorList>
            <person name="Cui H."/>
        </authorList>
    </citation>
    <scope>NUCLEOTIDE SEQUENCE [LARGE SCALE GENOMIC DNA]</scope>
    <source>
        <strain evidence="2 3">R27</strain>
    </source>
</reference>
<dbReference type="SUPFAM" id="SSF53474">
    <property type="entry name" value="alpha/beta-Hydrolases"/>
    <property type="match status" value="1"/>
</dbReference>
<dbReference type="GeneID" id="56076909"/>
<accession>A0A7D5T3Z6</accession>
<gene>
    <name evidence="2" type="ORF">HZS55_03560</name>
</gene>
<dbReference type="InterPro" id="IPR050228">
    <property type="entry name" value="Carboxylesterase_BioH"/>
</dbReference>
<sequence length="282" mass="30590">MTVEARPPAEWEQAFVEVDDGVRLHYARTGGDGPTVVVAHGVFDDGRCRTPLARDLADDYDVVCYDARGHGQSDAPESGYDADTRAADLVGLLDGLDVADPILVGHSMGGDTVLAAAANYPDRPRAVVAVDPACLLGHNAENRGEDRVDDAELEGIRQRVLWWQDHTKAELLDADDELAGHVAAGDEELASLLADARLRVSPNIVEVFASGWVDPEAAFPGIETPTLVLRADVDETARERDRAAVDRLPDGRLLHVDDAGHCVFRDRRERATEELRSFLDGV</sequence>
<dbReference type="Proteomes" id="UP000509667">
    <property type="component" value="Chromosome"/>
</dbReference>
<dbReference type="Pfam" id="PF00561">
    <property type="entry name" value="Abhydrolase_1"/>
    <property type="match status" value="1"/>
</dbReference>
<feature type="domain" description="AB hydrolase-1" evidence="1">
    <location>
        <begin position="34"/>
        <end position="142"/>
    </location>
</feature>
<organism evidence="2 3">
    <name type="scientific">Halosimplex rubrum</name>
    <dbReference type="NCBI Taxonomy" id="869889"/>
    <lineage>
        <taxon>Archaea</taxon>
        <taxon>Methanobacteriati</taxon>
        <taxon>Methanobacteriota</taxon>
        <taxon>Stenosarchaea group</taxon>
        <taxon>Halobacteria</taxon>
        <taxon>Halobacteriales</taxon>
        <taxon>Haloarculaceae</taxon>
        <taxon>Halosimplex</taxon>
    </lineage>
</organism>
<dbReference type="KEGG" id="hrr:HZS55_03560"/>
<dbReference type="GO" id="GO:0016787">
    <property type="term" value="F:hydrolase activity"/>
    <property type="evidence" value="ECO:0007669"/>
    <property type="project" value="UniProtKB-KW"/>
</dbReference>
<evidence type="ECO:0000313" key="2">
    <source>
        <dbReference type="EMBL" id="QLH76433.1"/>
    </source>
</evidence>
<dbReference type="OrthoDB" id="7466at2157"/>
<name>A0A7D5T3Z6_9EURY</name>
<keyword evidence="3" id="KW-1185">Reference proteome</keyword>
<dbReference type="EMBL" id="CP058910">
    <property type="protein sequence ID" value="QLH76433.1"/>
    <property type="molecule type" value="Genomic_DNA"/>
</dbReference>